<comment type="caution">
    <text evidence="2">The sequence shown here is derived from an EMBL/GenBank/DDBJ whole genome shotgun (WGS) entry which is preliminary data.</text>
</comment>
<dbReference type="EMBL" id="VWPH01000014">
    <property type="protein sequence ID" value="KAA5828789.1"/>
    <property type="molecule type" value="Genomic_DNA"/>
</dbReference>
<feature type="compositionally biased region" description="Polar residues" evidence="1">
    <location>
        <begin position="11"/>
        <end position="25"/>
    </location>
</feature>
<protein>
    <submittedName>
        <fullName evidence="2">Uncharacterized protein</fullName>
    </submittedName>
</protein>
<sequence>MNSALIGDRPWSSTLHEVSETTSMLSPPGRGSAHSARSVDSGARLRSSGLTLTSTAPSGSLGV</sequence>
<evidence type="ECO:0000313" key="2">
    <source>
        <dbReference type="EMBL" id="KAA5828789.1"/>
    </source>
</evidence>
<name>A0A5M7BH58_SACHI</name>
<proteinExistence type="predicted"/>
<feature type="region of interest" description="Disordered" evidence="1">
    <location>
        <begin position="1"/>
        <end position="63"/>
    </location>
</feature>
<organism evidence="2 3">
    <name type="scientific">Saccharopolyspora hirsuta</name>
    <dbReference type="NCBI Taxonomy" id="1837"/>
    <lineage>
        <taxon>Bacteria</taxon>
        <taxon>Bacillati</taxon>
        <taxon>Actinomycetota</taxon>
        <taxon>Actinomycetes</taxon>
        <taxon>Pseudonocardiales</taxon>
        <taxon>Pseudonocardiaceae</taxon>
        <taxon>Saccharopolyspora</taxon>
    </lineage>
</organism>
<gene>
    <name evidence="2" type="ORF">F1721_27595</name>
</gene>
<evidence type="ECO:0000313" key="3">
    <source>
        <dbReference type="Proteomes" id="UP000323946"/>
    </source>
</evidence>
<dbReference type="AlphaFoldDB" id="A0A5M7BH58"/>
<feature type="compositionally biased region" description="Polar residues" evidence="1">
    <location>
        <begin position="48"/>
        <end position="63"/>
    </location>
</feature>
<keyword evidence="3" id="KW-1185">Reference proteome</keyword>
<evidence type="ECO:0000256" key="1">
    <source>
        <dbReference type="SAM" id="MobiDB-lite"/>
    </source>
</evidence>
<reference evidence="2 3" key="1">
    <citation type="submission" date="2019-09" db="EMBL/GenBank/DDBJ databases">
        <title>Draft genome sequence of the thermophilic Saccharopolyspora hirsuta VKM Ac-666T.</title>
        <authorList>
            <person name="Lobastova T.G."/>
            <person name="Fokina V."/>
            <person name="Bragin E.Y."/>
            <person name="Shtratnikova V.Y."/>
            <person name="Starodumova I.P."/>
            <person name="Tarlachkov S.V."/>
            <person name="Donova M.V."/>
        </authorList>
    </citation>
    <scope>NUCLEOTIDE SEQUENCE [LARGE SCALE GENOMIC DNA]</scope>
    <source>
        <strain evidence="2 3">VKM Ac-666</strain>
    </source>
</reference>
<accession>A0A5M7BH58</accession>
<dbReference type="Proteomes" id="UP000323946">
    <property type="component" value="Unassembled WGS sequence"/>
</dbReference>